<dbReference type="EMBL" id="LNGC01000105">
    <property type="protein sequence ID" value="KYC49168.1"/>
    <property type="molecule type" value="Genomic_DNA"/>
</dbReference>
<organism evidence="2 3">
    <name type="scientific">Candidatus Methanofastidiosum methylothiophilum</name>
    <dbReference type="NCBI Taxonomy" id="1705564"/>
    <lineage>
        <taxon>Archaea</taxon>
        <taxon>Methanobacteriati</taxon>
        <taxon>Methanobacteriota</taxon>
        <taxon>Stenosarchaea group</taxon>
        <taxon>Candidatus Methanofastidiosia</taxon>
        <taxon>Candidatus Methanofastidiosales</taxon>
        <taxon>Candidatus Methanofastidiosaceae</taxon>
        <taxon>Candidatus Methanofastidiosum</taxon>
    </lineage>
</organism>
<evidence type="ECO:0000313" key="2">
    <source>
        <dbReference type="EMBL" id="KYC49168.1"/>
    </source>
</evidence>
<proteinExistence type="predicted"/>
<dbReference type="Pfam" id="PF20358">
    <property type="entry name" value="DUF6653"/>
    <property type="match status" value="1"/>
</dbReference>
<protein>
    <submittedName>
        <fullName evidence="2">Uncharacterized protein</fullName>
    </submittedName>
</protein>
<dbReference type="PATRIC" id="fig|1705409.3.peg.1791"/>
<dbReference type="AlphaFoldDB" id="A0A150IWA9"/>
<name>A0A150IWA9_9EURY</name>
<reference evidence="2 3" key="1">
    <citation type="journal article" date="2016" name="ISME J.">
        <title>Chasing the elusive Euryarchaeota class WSA2: genomes reveal a uniquely fastidious methyl-reducing methanogen.</title>
        <authorList>
            <person name="Nobu M.K."/>
            <person name="Narihiro T."/>
            <person name="Kuroda K."/>
            <person name="Mei R."/>
            <person name="Liu W.T."/>
        </authorList>
    </citation>
    <scope>NUCLEOTIDE SEQUENCE [LARGE SCALE GENOMIC DNA]</scope>
    <source>
        <strain evidence="2">U1lsi0528_Bin055</strain>
    </source>
</reference>
<comment type="caution">
    <text evidence="2">The sequence shown here is derived from an EMBL/GenBank/DDBJ whole genome shotgun (WGS) entry which is preliminary data.</text>
</comment>
<evidence type="ECO:0000256" key="1">
    <source>
        <dbReference type="SAM" id="Phobius"/>
    </source>
</evidence>
<accession>A0A150IWA9</accession>
<evidence type="ECO:0000313" key="3">
    <source>
        <dbReference type="Proteomes" id="UP000075398"/>
    </source>
</evidence>
<feature type="transmembrane region" description="Helical" evidence="1">
    <location>
        <begin position="45"/>
        <end position="64"/>
    </location>
</feature>
<keyword evidence="1" id="KW-0472">Membrane</keyword>
<gene>
    <name evidence="2" type="ORF">AMQ22_01706</name>
</gene>
<dbReference type="InterPro" id="IPR046595">
    <property type="entry name" value="DUF6653"/>
</dbReference>
<keyword evidence="1" id="KW-0812">Transmembrane</keyword>
<feature type="transmembrane region" description="Helical" evidence="1">
    <location>
        <begin position="104"/>
        <end position="122"/>
    </location>
</feature>
<sequence>MTLERKISALFKMDDENWKKHSNPWSVITRNTVTPLLVIAFWSRIWLGWYSIIPIVLSFIWMYTNPRIFSPPKSTDNWASKGVFGERVWLNRDKIPVPEYHRNVPNILSIVSGIGFLFVIWGTYSFEIWPLLFGGALQFSGKLWFVDRMVWLYEDMKHLPEYRKFEY</sequence>
<dbReference type="Proteomes" id="UP000075398">
    <property type="component" value="Unassembled WGS sequence"/>
</dbReference>
<keyword evidence="1" id="KW-1133">Transmembrane helix</keyword>